<evidence type="ECO:0000256" key="1">
    <source>
        <dbReference type="ARBA" id="ARBA00004141"/>
    </source>
</evidence>
<keyword evidence="3 7" id="KW-1133">Transmembrane helix</keyword>
<evidence type="ECO:0000313" key="8">
    <source>
        <dbReference type="EMBL" id="AEW99335.1"/>
    </source>
</evidence>
<feature type="region of interest" description="Disordered" evidence="6">
    <location>
        <begin position="138"/>
        <end position="239"/>
    </location>
</feature>
<feature type="compositionally biased region" description="Basic residues" evidence="6">
    <location>
        <begin position="195"/>
        <end position="232"/>
    </location>
</feature>
<feature type="transmembrane region" description="Helical" evidence="7">
    <location>
        <begin position="242"/>
        <end position="263"/>
    </location>
</feature>
<feature type="compositionally biased region" description="Basic residues" evidence="6">
    <location>
        <begin position="164"/>
        <end position="177"/>
    </location>
</feature>
<dbReference type="InterPro" id="IPR036259">
    <property type="entry name" value="MFS_trans_sf"/>
</dbReference>
<evidence type="ECO:0000256" key="7">
    <source>
        <dbReference type="SAM" id="Phobius"/>
    </source>
</evidence>
<feature type="transmembrane region" description="Helical" evidence="7">
    <location>
        <begin position="101"/>
        <end position="125"/>
    </location>
</feature>
<feature type="transmembrane region" description="Helical" evidence="7">
    <location>
        <begin position="33"/>
        <end position="59"/>
    </location>
</feature>
<keyword evidence="2 7" id="KW-0812">Transmembrane</keyword>
<keyword evidence="8" id="KW-0614">Plasmid</keyword>
<evidence type="ECO:0000256" key="6">
    <source>
        <dbReference type="SAM" id="MobiDB-lite"/>
    </source>
</evidence>
<feature type="transmembrane region" description="Helical" evidence="7">
    <location>
        <begin position="379"/>
        <end position="403"/>
    </location>
</feature>
<dbReference type="PATRIC" id="fig|1003195.29.peg.6939"/>
<comment type="subcellular location">
    <subcellularLocation>
        <location evidence="1">Membrane</location>
        <topology evidence="1">Multi-pass membrane protein</topology>
    </subcellularLocation>
</comment>
<proteinExistence type="predicted"/>
<dbReference type="Proteomes" id="UP000007842">
    <property type="component" value="Plasmid pSCATT"/>
</dbReference>
<protein>
    <submittedName>
        <fullName evidence="8">Drug resistance efflux protein</fullName>
    </submittedName>
</protein>
<dbReference type="PANTHER" id="PTHR42718">
    <property type="entry name" value="MAJOR FACILITATOR SUPERFAMILY MULTIDRUG TRANSPORTER MFSC"/>
    <property type="match status" value="1"/>
</dbReference>
<name>G8XER2_STREN</name>
<keyword evidence="4 7" id="KW-0472">Membrane</keyword>
<feature type="transmembrane region" description="Helical" evidence="7">
    <location>
        <begin position="320"/>
        <end position="337"/>
    </location>
</feature>
<gene>
    <name evidence="8" type="ordered locus">SCATT_p11420</name>
</gene>
<keyword evidence="9" id="KW-1185">Reference proteome</keyword>
<dbReference type="Gene3D" id="1.20.1250.20">
    <property type="entry name" value="MFS general substrate transporter like domains"/>
    <property type="match status" value="1"/>
</dbReference>
<geneLocation type="plasmid" evidence="8 9">
    <name>pSCATT</name>
</geneLocation>
<dbReference type="GO" id="GO:0016020">
    <property type="term" value="C:membrane"/>
    <property type="evidence" value="ECO:0007669"/>
    <property type="project" value="UniProtKB-SubCell"/>
</dbReference>
<evidence type="ECO:0000256" key="2">
    <source>
        <dbReference type="ARBA" id="ARBA00022692"/>
    </source>
</evidence>
<dbReference type="HOGENOM" id="CLU_000960_28_2_11"/>
<feature type="compositionally biased region" description="Low complexity" evidence="6">
    <location>
        <begin position="181"/>
        <end position="194"/>
    </location>
</feature>
<dbReference type="PANTHER" id="PTHR42718:SF49">
    <property type="entry name" value="EXPORT PROTEIN"/>
    <property type="match status" value="1"/>
</dbReference>
<dbReference type="AlphaFoldDB" id="G8XER2"/>
<evidence type="ECO:0000313" key="9">
    <source>
        <dbReference type="Proteomes" id="UP000007842"/>
    </source>
</evidence>
<evidence type="ECO:0000256" key="5">
    <source>
        <dbReference type="ARBA" id="ARBA00023251"/>
    </source>
</evidence>
<reference evidence="9" key="1">
    <citation type="submission" date="2011-12" db="EMBL/GenBank/DDBJ databases">
        <title>Complete genome sequence of Streptomyces cattleya strain DSM 46488.</title>
        <authorList>
            <person name="Ou H.-Y."/>
            <person name="Li P."/>
            <person name="Zhao C."/>
            <person name="O'Hagan D."/>
            <person name="Deng Z."/>
        </authorList>
    </citation>
    <scope>NUCLEOTIDE SEQUENCE [LARGE SCALE GENOMIC DNA]</scope>
    <source>
        <strain evidence="9">ATCC 35852 / DSM 46488 / JCM 4925 / NBRC 14057 / NRRL 8057</strain>
        <plasmid evidence="9">Plasmid pSCATT</plasmid>
    </source>
</reference>
<feature type="transmembrane region" description="Helical" evidence="7">
    <location>
        <begin position="71"/>
        <end position="89"/>
    </location>
</feature>
<feature type="region of interest" description="Disordered" evidence="6">
    <location>
        <begin position="1"/>
        <end position="27"/>
    </location>
</feature>
<keyword evidence="5" id="KW-0046">Antibiotic resistance</keyword>
<dbReference type="SUPFAM" id="SSF103473">
    <property type="entry name" value="MFS general substrate transporter"/>
    <property type="match status" value="2"/>
</dbReference>
<evidence type="ECO:0000256" key="4">
    <source>
        <dbReference type="ARBA" id="ARBA00023136"/>
    </source>
</evidence>
<accession>G8XER2</accession>
<evidence type="ECO:0000256" key="3">
    <source>
        <dbReference type="ARBA" id="ARBA00022989"/>
    </source>
</evidence>
<dbReference type="Gene3D" id="1.20.1720.10">
    <property type="entry name" value="Multidrug resistance protein D"/>
    <property type="match status" value="1"/>
</dbReference>
<dbReference type="EMBL" id="CP003229">
    <property type="protein sequence ID" value="AEW99335.1"/>
    <property type="molecule type" value="Genomic_DNA"/>
</dbReference>
<dbReference type="GO" id="GO:0046677">
    <property type="term" value="P:response to antibiotic"/>
    <property type="evidence" value="ECO:0007669"/>
    <property type="project" value="UniProtKB-KW"/>
</dbReference>
<organism evidence="8 9">
    <name type="scientific">Streptantibioticus cattleyicolor (strain ATCC 35852 / DSM 46488 / JCM 4925 / NBRC 14057 / NRRL 8057)</name>
    <name type="common">Streptomyces cattleya</name>
    <dbReference type="NCBI Taxonomy" id="1003195"/>
    <lineage>
        <taxon>Bacteria</taxon>
        <taxon>Bacillati</taxon>
        <taxon>Actinomycetota</taxon>
        <taxon>Actinomycetes</taxon>
        <taxon>Kitasatosporales</taxon>
        <taxon>Streptomycetaceae</taxon>
        <taxon>Streptantibioticus</taxon>
    </lineage>
</organism>
<feature type="transmembrane region" description="Helical" evidence="7">
    <location>
        <begin position="283"/>
        <end position="308"/>
    </location>
</feature>
<feature type="compositionally biased region" description="Basic and acidic residues" evidence="6">
    <location>
        <begin position="1"/>
        <end position="11"/>
    </location>
</feature>
<dbReference type="KEGG" id="scy:SCATT_p11420"/>
<feature type="transmembrane region" description="Helical" evidence="7">
    <location>
        <begin position="349"/>
        <end position="367"/>
    </location>
</feature>
<sequence length="456" mass="47046">MADASYPDRPDTTAATNGSGPAAEPPPVSWRPLTAACVGTFLLLLNTTIVTVALPAIGADLGGGTGARQRIVDVFTVALAGLLLGMGSISDNLGRKRVHLAGLTVFSLATLACGLTGSVGTLITARRAGGGGCRDVRHHPAAGRTHLPRPGPGARVRRLGNGGRRLRGRGHPLRRPPRPTPRLALDLPRAAAGLRGRRRPRRHLTDRRRPHRHPRRPRRDRHLHTRRHRAHLRRDQRGDRGWTAPGTLVAALVAVLAVAGFVAAERLGPQPMMPPRLFARRGLVGVLVVAFGYYFASFGALPVLSLWLQGTTGLGPLGTSLVLTVQVVSFFVASALVSEGLHGAAPARVLGGATVVIGSGCAAGLLLPAWPGWPALLPALVITGFGAGIVSPVLPAVAIAAVPPEYGTAGAAANSSRQLGLALGIAACGTLYGAQSPGSTGRLVTALLCCAVVAVG</sequence>